<organism evidence="2">
    <name type="scientific">Cacopsylla melanoneura</name>
    <dbReference type="NCBI Taxonomy" id="428564"/>
    <lineage>
        <taxon>Eukaryota</taxon>
        <taxon>Metazoa</taxon>
        <taxon>Ecdysozoa</taxon>
        <taxon>Arthropoda</taxon>
        <taxon>Hexapoda</taxon>
        <taxon>Insecta</taxon>
        <taxon>Pterygota</taxon>
        <taxon>Neoptera</taxon>
        <taxon>Paraneoptera</taxon>
        <taxon>Hemiptera</taxon>
        <taxon>Sternorrhyncha</taxon>
        <taxon>Psylloidea</taxon>
        <taxon>Psyllidae</taxon>
        <taxon>Psyllinae</taxon>
        <taxon>Cacopsylla</taxon>
    </lineage>
</organism>
<dbReference type="GO" id="GO:0008641">
    <property type="term" value="F:ubiquitin-like modifier activating enzyme activity"/>
    <property type="evidence" value="ECO:0007669"/>
    <property type="project" value="InterPro"/>
</dbReference>
<feature type="transmembrane region" description="Helical" evidence="1">
    <location>
        <begin position="70"/>
        <end position="90"/>
    </location>
</feature>
<keyword evidence="1" id="KW-0472">Membrane</keyword>
<sequence length="114" mass="12867">MYMWYLPIGILRGSLCCDLESLTVVNSSKSIYLTSTCYLLTISFISSGTLSSSCSVQCFIGGVLHSFMFHFHWLATILTWFANIVVVRLVQLGKYNLTVPEKYFQIACDGRKAF</sequence>
<dbReference type="SUPFAM" id="SSF69572">
    <property type="entry name" value="Activating enzymes of the ubiquitin-like proteins"/>
    <property type="match status" value="1"/>
</dbReference>
<feature type="transmembrane region" description="Helical" evidence="1">
    <location>
        <begin position="37"/>
        <end position="64"/>
    </location>
</feature>
<dbReference type="InterPro" id="IPR035985">
    <property type="entry name" value="Ubiquitin-activating_enz"/>
</dbReference>
<evidence type="ECO:0000256" key="1">
    <source>
        <dbReference type="SAM" id="Phobius"/>
    </source>
</evidence>
<dbReference type="AlphaFoldDB" id="A0A8D8Z7P4"/>
<keyword evidence="1" id="KW-0812">Transmembrane</keyword>
<accession>A0A8D8Z7P4</accession>
<dbReference type="EMBL" id="HBUF01436729">
    <property type="protein sequence ID" value="CAG6742553.1"/>
    <property type="molecule type" value="Transcribed_RNA"/>
</dbReference>
<proteinExistence type="predicted"/>
<name>A0A8D8Z7P4_9HEMI</name>
<protein>
    <submittedName>
        <fullName evidence="2">Uncharacterized protein</fullName>
    </submittedName>
</protein>
<reference evidence="2" key="1">
    <citation type="submission" date="2021-05" db="EMBL/GenBank/DDBJ databases">
        <authorList>
            <person name="Alioto T."/>
            <person name="Alioto T."/>
            <person name="Gomez Garrido J."/>
        </authorList>
    </citation>
    <scope>NUCLEOTIDE SEQUENCE</scope>
</reference>
<evidence type="ECO:0000313" key="2">
    <source>
        <dbReference type="EMBL" id="CAG6742553.1"/>
    </source>
</evidence>
<keyword evidence="1" id="KW-1133">Transmembrane helix</keyword>